<dbReference type="InterPro" id="IPR011765">
    <property type="entry name" value="Pept_M16_N"/>
</dbReference>
<feature type="domain" description="Peptidase M16 middle/third" evidence="10">
    <location>
        <begin position="728"/>
        <end position="871"/>
    </location>
</feature>
<feature type="domain" description="Peptidase M16 middle/third" evidence="10">
    <location>
        <begin position="595"/>
        <end position="651"/>
    </location>
</feature>
<keyword evidence="2 12" id="KW-0645">Protease</keyword>
<feature type="compositionally biased region" description="Pro residues" evidence="7">
    <location>
        <begin position="1"/>
        <end position="14"/>
    </location>
</feature>
<dbReference type="InterPro" id="IPR032632">
    <property type="entry name" value="Peptidase_M16_M"/>
</dbReference>
<dbReference type="FunFam" id="3.30.830.10:FF:000005">
    <property type="entry name" value="nardilysin isoform X1"/>
    <property type="match status" value="1"/>
</dbReference>
<dbReference type="Pfam" id="PF00675">
    <property type="entry name" value="Peptidase_M16"/>
    <property type="match status" value="1"/>
</dbReference>
<keyword evidence="3" id="KW-0479">Metal-binding</keyword>
<evidence type="ECO:0000256" key="4">
    <source>
        <dbReference type="ARBA" id="ARBA00022801"/>
    </source>
</evidence>
<comment type="similarity">
    <text evidence="1">Belongs to the peptidase M16 family.</text>
</comment>
<feature type="compositionally biased region" description="Pro residues" evidence="7">
    <location>
        <begin position="584"/>
        <end position="595"/>
    </location>
</feature>
<feature type="domain" description="Peptidase M16 C-terminal" evidence="9">
    <location>
        <begin position="218"/>
        <end position="384"/>
    </location>
</feature>
<keyword evidence="13" id="KW-1185">Reference proteome</keyword>
<dbReference type="GO" id="GO:0004222">
    <property type="term" value="F:metalloendopeptidase activity"/>
    <property type="evidence" value="ECO:0007669"/>
    <property type="project" value="InterPro"/>
</dbReference>
<evidence type="ECO:0000313" key="13">
    <source>
        <dbReference type="Proteomes" id="UP000247498"/>
    </source>
</evidence>
<feature type="region of interest" description="Disordered" evidence="7">
    <location>
        <begin position="1139"/>
        <end position="1166"/>
    </location>
</feature>
<evidence type="ECO:0000256" key="2">
    <source>
        <dbReference type="ARBA" id="ARBA00022670"/>
    </source>
</evidence>
<reference evidence="12 13" key="1">
    <citation type="journal article" date="2018" name="Sci. Rep.">
        <title>Raphidocelis subcapitata (=Pseudokirchneriella subcapitata) provides an insight into genome evolution and environmental adaptations in the Sphaeropleales.</title>
        <authorList>
            <person name="Suzuki S."/>
            <person name="Yamaguchi H."/>
            <person name="Nakajima N."/>
            <person name="Kawachi M."/>
        </authorList>
    </citation>
    <scope>NUCLEOTIDE SEQUENCE [LARGE SCALE GENOMIC DNA]</scope>
    <source>
        <strain evidence="12 13">NIES-35</strain>
    </source>
</reference>
<name>A0A2V0NTR9_9CHLO</name>
<evidence type="ECO:0000256" key="7">
    <source>
        <dbReference type="SAM" id="MobiDB-lite"/>
    </source>
</evidence>
<feature type="domain" description="Coenzyme PQQ synthesis protein F-like C-terminal lobe" evidence="11">
    <location>
        <begin position="986"/>
        <end position="1085"/>
    </location>
</feature>
<evidence type="ECO:0000259" key="11">
    <source>
        <dbReference type="Pfam" id="PF22456"/>
    </source>
</evidence>
<dbReference type="InParanoid" id="A0A2V0NTR9"/>
<feature type="region of interest" description="Disordered" evidence="7">
    <location>
        <begin position="1202"/>
        <end position="1249"/>
    </location>
</feature>
<dbReference type="PANTHER" id="PTHR43690">
    <property type="entry name" value="NARDILYSIN"/>
    <property type="match status" value="1"/>
</dbReference>
<feature type="compositionally biased region" description="Gly residues" evidence="7">
    <location>
        <begin position="1142"/>
        <end position="1156"/>
    </location>
</feature>
<dbReference type="InterPro" id="IPR001431">
    <property type="entry name" value="Pept_M16_Zn_BS"/>
</dbReference>
<keyword evidence="5" id="KW-0862">Zinc</keyword>
<dbReference type="Pfam" id="PF22456">
    <property type="entry name" value="PqqF-like_C_4"/>
    <property type="match status" value="1"/>
</dbReference>
<feature type="region of interest" description="Disordered" evidence="7">
    <location>
        <begin position="626"/>
        <end position="723"/>
    </location>
</feature>
<evidence type="ECO:0000259" key="9">
    <source>
        <dbReference type="Pfam" id="PF05193"/>
    </source>
</evidence>
<feature type="compositionally biased region" description="Gly residues" evidence="7">
    <location>
        <begin position="667"/>
        <end position="680"/>
    </location>
</feature>
<feature type="region of interest" description="Disordered" evidence="7">
    <location>
        <begin position="1"/>
        <end position="34"/>
    </location>
</feature>
<dbReference type="GO" id="GO:0005829">
    <property type="term" value="C:cytosol"/>
    <property type="evidence" value="ECO:0007669"/>
    <property type="project" value="TreeGrafter"/>
</dbReference>
<feature type="compositionally biased region" description="Low complexity" evidence="7">
    <location>
        <begin position="681"/>
        <end position="703"/>
    </location>
</feature>
<dbReference type="OrthoDB" id="952271at2759"/>
<dbReference type="FunFam" id="3.30.830.10:FF:000004">
    <property type="entry name" value="Putative insulin-degrading enzyme"/>
    <property type="match status" value="1"/>
</dbReference>
<keyword evidence="4" id="KW-0378">Hydrolase</keyword>
<dbReference type="Pfam" id="PF05193">
    <property type="entry name" value="Peptidase_M16_C"/>
    <property type="match status" value="1"/>
</dbReference>
<evidence type="ECO:0000256" key="3">
    <source>
        <dbReference type="ARBA" id="ARBA00022723"/>
    </source>
</evidence>
<dbReference type="PANTHER" id="PTHR43690:SF18">
    <property type="entry name" value="INSULIN-DEGRADING ENZYME-RELATED"/>
    <property type="match status" value="1"/>
</dbReference>
<dbReference type="Proteomes" id="UP000247498">
    <property type="component" value="Unassembled WGS sequence"/>
</dbReference>
<evidence type="ECO:0000256" key="6">
    <source>
        <dbReference type="ARBA" id="ARBA00023049"/>
    </source>
</evidence>
<dbReference type="InterPro" id="IPR050626">
    <property type="entry name" value="Peptidase_M16"/>
</dbReference>
<feature type="domain" description="Peptidase M16 N-terminal" evidence="8">
    <location>
        <begin position="55"/>
        <end position="190"/>
    </location>
</feature>
<proteinExistence type="inferred from homology"/>
<dbReference type="STRING" id="307507.A0A2V0NTR9"/>
<dbReference type="EMBL" id="BDRX01000007">
    <property type="protein sequence ID" value="GBF88943.1"/>
    <property type="molecule type" value="Genomic_DNA"/>
</dbReference>
<dbReference type="FunCoup" id="A0A2V0NTR9">
    <property type="interactions" value="2055"/>
</dbReference>
<protein>
    <submittedName>
        <fullName evidence="12">Zinc protease</fullName>
    </submittedName>
</protein>
<gene>
    <name evidence="12" type="ORF">Rsub_01442</name>
</gene>
<evidence type="ECO:0000313" key="12">
    <source>
        <dbReference type="EMBL" id="GBF88943.1"/>
    </source>
</evidence>
<dbReference type="GO" id="GO:0005739">
    <property type="term" value="C:mitochondrion"/>
    <property type="evidence" value="ECO:0007669"/>
    <property type="project" value="TreeGrafter"/>
</dbReference>
<evidence type="ECO:0000259" key="8">
    <source>
        <dbReference type="Pfam" id="PF00675"/>
    </source>
</evidence>
<dbReference type="AlphaFoldDB" id="A0A2V0NTR9"/>
<feature type="domain" description="Peptidase M16 middle/third" evidence="10">
    <location>
        <begin position="413"/>
        <end position="478"/>
    </location>
</feature>
<dbReference type="InterPro" id="IPR011249">
    <property type="entry name" value="Metalloenz_LuxS/M16"/>
</dbReference>
<feature type="region of interest" description="Disordered" evidence="7">
    <location>
        <begin position="558"/>
        <end position="596"/>
    </location>
</feature>
<accession>A0A2V0NTR9</accession>
<evidence type="ECO:0000256" key="5">
    <source>
        <dbReference type="ARBA" id="ARBA00022833"/>
    </source>
</evidence>
<evidence type="ECO:0000259" key="10">
    <source>
        <dbReference type="Pfam" id="PF16187"/>
    </source>
</evidence>
<dbReference type="GO" id="GO:0046872">
    <property type="term" value="F:metal ion binding"/>
    <property type="evidence" value="ECO:0007669"/>
    <property type="project" value="UniProtKB-KW"/>
</dbReference>
<dbReference type="InterPro" id="IPR054734">
    <property type="entry name" value="PqqF-like_C_4"/>
</dbReference>
<organism evidence="12 13">
    <name type="scientific">Raphidocelis subcapitata</name>
    <dbReference type="NCBI Taxonomy" id="307507"/>
    <lineage>
        <taxon>Eukaryota</taxon>
        <taxon>Viridiplantae</taxon>
        <taxon>Chlorophyta</taxon>
        <taxon>core chlorophytes</taxon>
        <taxon>Chlorophyceae</taxon>
        <taxon>CS clade</taxon>
        <taxon>Sphaeropleales</taxon>
        <taxon>Selenastraceae</taxon>
        <taxon>Raphidocelis</taxon>
    </lineage>
</organism>
<feature type="compositionally biased region" description="Low complexity" evidence="7">
    <location>
        <begin position="558"/>
        <end position="575"/>
    </location>
</feature>
<dbReference type="SUPFAM" id="SSF63411">
    <property type="entry name" value="LuxS/MPP-like metallohydrolase"/>
    <property type="match status" value="4"/>
</dbReference>
<sequence>MAPPPKPRAPPPHAEPSHSAPDAGGAGGSADGELIKPSCDELSYRIVELPNRLRAVLVSDPETDKAAAALDVRAGSMLDPPGLQGLAHFCEHMLFYASEKYPLEDEYSKFISDKGGHTNAYTAAESTNYQFDVNADSLEPALDRFAQFFIAPLISADGVEREVKAVDSEHGKNLNTDAWRQHQLAKHTANKGHPYAKFFTGNLETLSTAPTAAGVDVRAAVAGFHAAHYSANLMRLAVYGREPLDELEAMVRSKFGAVVNRDLPVPTFPEDVFLEPHLGRLLRCVPVREGHVLQLDWDMPPTDKLYKEAPSNYLSHLLGHEGEGSAFAVLKARGWASALSAGESGNSISSRGFFFVRIELTDAGHARVREVVQLVFDYIRLLRGPGGVNKKARSGLVFDHAWDELRALQELEFHWRDKLPPYSYATSLSTGLQHYDDKHLLTGLYSVPLRYDPAVIRAILDHLTPARLRLYWASKTFAPEASGEAAAAAAAAAASAEVDAAAASEAAAAAAECGAGDEGEGGAETGAACAAAAAGAGGAAAADGAGATVAAATAAPASSPLARRGGAAGVASGAGAAAGGGAAKPPPASAVPPAPWDTEPIYGTRYCFEKLPDDWLAAWDDESRPISPDLHLPDPNPFVPTDLSLRPAPPAGAPPGPAAVARADAADGGGGGGSVHGGGAAAAAAGAGTAAAGRSSPNPTVAATGGGGGGSSPKPAAAGGVGGGSGRLRLFHRTELRFKAPKAVVYLDFQSPEAYASPEAAVLTRLALKLLAHALNEATYFAELAGLSFSASNTLTGFQLAASGFSHTLPTLIETLVRRLASFKVDPAAFATVRESLAKEYANVRYGQPYQWALYRLDALLNYRRWRVEQYESVIADDAVASPSSLTAHLPRLMGRLFTEAMVVGNVTEADALSIARGTTDALAAAWGARPVWAGQEKDLRVVAVPAGAASVLAEDGPNPSDANSAAAVLYQVGPDELRSNALSALLVQLGKRDAFNVLRTQEQLGYIVSMFLSQEHGVHGIALVLQSDKHTASHLAARSEAFVRQLLERLEGISEEEFSSGVEELAKAKLEKPKRLGELAQRWWNEIYRGTLRFDRQEAEVAVLRRLTRADLAAFARRVLAPGAGRRKLAVLIRGAAERGGSSGEGGGGGGGGGAASAPPSTPRELRAAAAAALGEGERLRFFSDASEFKRGCQLYAGARPAGAAGEEAEGGGGSEDGGGGEGEAAAAADKAGGGGEGPAAEVMAAAR</sequence>
<keyword evidence="6" id="KW-0482">Metalloprotease</keyword>
<dbReference type="GO" id="GO:0043171">
    <property type="term" value="P:peptide catabolic process"/>
    <property type="evidence" value="ECO:0007669"/>
    <property type="project" value="TreeGrafter"/>
</dbReference>
<dbReference type="PROSITE" id="PS00143">
    <property type="entry name" value="INSULINASE"/>
    <property type="match status" value="1"/>
</dbReference>
<dbReference type="InterPro" id="IPR007863">
    <property type="entry name" value="Peptidase_M16_C"/>
</dbReference>
<comment type="caution">
    <text evidence="12">The sequence shown here is derived from an EMBL/GenBank/DDBJ whole genome shotgun (WGS) entry which is preliminary data.</text>
</comment>
<feature type="compositionally biased region" description="Pro residues" evidence="7">
    <location>
        <begin position="647"/>
        <end position="657"/>
    </location>
</feature>
<dbReference type="Pfam" id="PF16187">
    <property type="entry name" value="Peptidase_M16_M"/>
    <property type="match status" value="3"/>
</dbReference>
<dbReference type="Gene3D" id="3.30.830.10">
    <property type="entry name" value="Metalloenzyme, LuxS/M16 peptidase-like"/>
    <property type="match status" value="4"/>
</dbReference>
<evidence type="ECO:0000256" key="1">
    <source>
        <dbReference type="ARBA" id="ARBA00007261"/>
    </source>
</evidence>
<feature type="compositionally biased region" description="Gly residues" evidence="7">
    <location>
        <begin position="1212"/>
        <end position="1224"/>
    </location>
</feature>
<dbReference type="GO" id="GO:0051603">
    <property type="term" value="P:proteolysis involved in protein catabolic process"/>
    <property type="evidence" value="ECO:0007669"/>
    <property type="project" value="TreeGrafter"/>
</dbReference>
<feature type="compositionally biased region" description="Low complexity" evidence="7">
    <location>
        <begin position="1240"/>
        <end position="1249"/>
    </location>
</feature>